<gene>
    <name evidence="9" type="ORF">SAMN05216210_1836</name>
</gene>
<dbReference type="Gene3D" id="3.50.50.60">
    <property type="entry name" value="FAD/NAD(P)-binding domain"/>
    <property type="match status" value="1"/>
</dbReference>
<keyword evidence="10" id="KW-1185">Reference proteome</keyword>
<dbReference type="OrthoDB" id="9766796at2"/>
<dbReference type="PANTHER" id="PTHR11985">
    <property type="entry name" value="GLYCEROL-3-PHOSPHATE DEHYDROGENASE"/>
    <property type="match status" value="1"/>
</dbReference>
<dbReference type="InterPro" id="IPR006076">
    <property type="entry name" value="FAD-dep_OxRdtase"/>
</dbReference>
<dbReference type="STRING" id="1434072.SAMN05216210_1836"/>
<dbReference type="GO" id="GO:0046168">
    <property type="term" value="P:glycerol-3-phosphate catabolic process"/>
    <property type="evidence" value="ECO:0007669"/>
    <property type="project" value="TreeGrafter"/>
</dbReference>
<dbReference type="AlphaFoldDB" id="A0A1H2FVM3"/>
<dbReference type="PROSITE" id="PS00978">
    <property type="entry name" value="FAD_G3PDH_2"/>
    <property type="match status" value="1"/>
</dbReference>
<dbReference type="GO" id="GO:0004368">
    <property type="term" value="F:glycerol-3-phosphate dehydrogenase (quinone) activity"/>
    <property type="evidence" value="ECO:0007669"/>
    <property type="project" value="UniProtKB-EC"/>
</dbReference>
<dbReference type="GO" id="GO:0009331">
    <property type="term" value="C:glycerol-3-phosphate dehydrogenase (FAD) complex"/>
    <property type="evidence" value="ECO:0007669"/>
    <property type="project" value="UniProtKB-UniRule"/>
</dbReference>
<comment type="similarity">
    <text evidence="2 6">Belongs to the FAD-dependent glycerol-3-phosphate dehydrogenase family.</text>
</comment>
<evidence type="ECO:0000256" key="6">
    <source>
        <dbReference type="RuleBase" id="RU361217"/>
    </source>
</evidence>
<evidence type="ECO:0000256" key="2">
    <source>
        <dbReference type="ARBA" id="ARBA00007330"/>
    </source>
</evidence>
<comment type="catalytic activity">
    <reaction evidence="6">
        <text>a quinone + sn-glycerol 3-phosphate = dihydroxyacetone phosphate + a quinol</text>
        <dbReference type="Rhea" id="RHEA:18977"/>
        <dbReference type="ChEBI" id="CHEBI:24646"/>
        <dbReference type="ChEBI" id="CHEBI:57597"/>
        <dbReference type="ChEBI" id="CHEBI:57642"/>
        <dbReference type="ChEBI" id="CHEBI:132124"/>
        <dbReference type="EC" id="1.1.5.3"/>
    </reaction>
</comment>
<dbReference type="InterPro" id="IPR000447">
    <property type="entry name" value="G3P_DH_FAD-dep"/>
</dbReference>
<dbReference type="NCBIfam" id="NF009906">
    <property type="entry name" value="PRK13369.1"/>
    <property type="match status" value="1"/>
</dbReference>
<keyword evidence="4" id="KW-0274">FAD</keyword>
<evidence type="ECO:0000256" key="4">
    <source>
        <dbReference type="ARBA" id="ARBA00022827"/>
    </source>
</evidence>
<dbReference type="NCBIfam" id="NF008899">
    <property type="entry name" value="PRK12266.1"/>
    <property type="match status" value="1"/>
</dbReference>
<dbReference type="Gene3D" id="6.10.250.1890">
    <property type="match status" value="1"/>
</dbReference>
<dbReference type="PROSITE" id="PS00977">
    <property type="entry name" value="FAD_G3PDH_1"/>
    <property type="match status" value="1"/>
</dbReference>
<dbReference type="Gene3D" id="3.30.9.10">
    <property type="entry name" value="D-Amino Acid Oxidase, subunit A, domain 2"/>
    <property type="match status" value="1"/>
</dbReference>
<organism evidence="9 10">
    <name type="scientific">Halopseudomonas salegens</name>
    <dbReference type="NCBI Taxonomy" id="1434072"/>
    <lineage>
        <taxon>Bacteria</taxon>
        <taxon>Pseudomonadati</taxon>
        <taxon>Pseudomonadota</taxon>
        <taxon>Gammaproteobacteria</taxon>
        <taxon>Pseudomonadales</taxon>
        <taxon>Pseudomonadaceae</taxon>
        <taxon>Halopseudomonas</taxon>
    </lineage>
</organism>
<keyword evidence="3 6" id="KW-0285">Flavoprotein</keyword>
<comment type="cofactor">
    <cofactor evidence="1 6">
        <name>FAD</name>
        <dbReference type="ChEBI" id="CHEBI:57692"/>
    </cofactor>
</comment>
<proteinExistence type="inferred from homology"/>
<dbReference type="SUPFAM" id="SSF51905">
    <property type="entry name" value="FAD/NAD(P)-binding domain"/>
    <property type="match status" value="1"/>
</dbReference>
<dbReference type="InterPro" id="IPR036188">
    <property type="entry name" value="FAD/NAD-bd_sf"/>
</dbReference>
<name>A0A1H2FVM3_9GAMM</name>
<dbReference type="InterPro" id="IPR038299">
    <property type="entry name" value="DAO_C_sf"/>
</dbReference>
<dbReference type="EC" id="1.1.5.3" evidence="6"/>
<feature type="domain" description="Alpha-glycerophosphate oxidase C-terminal" evidence="8">
    <location>
        <begin position="383"/>
        <end position="492"/>
    </location>
</feature>
<feature type="domain" description="FAD dependent oxidoreductase" evidence="7">
    <location>
        <begin position="9"/>
        <end position="330"/>
    </location>
</feature>
<dbReference type="PANTHER" id="PTHR11985:SF15">
    <property type="entry name" value="GLYCEROL-3-PHOSPHATE DEHYDROGENASE, MITOCHONDRIAL"/>
    <property type="match status" value="1"/>
</dbReference>
<dbReference type="Proteomes" id="UP000243924">
    <property type="component" value="Chromosome I"/>
</dbReference>
<dbReference type="Pfam" id="PF16901">
    <property type="entry name" value="DAO_C"/>
    <property type="match status" value="1"/>
</dbReference>
<evidence type="ECO:0000259" key="8">
    <source>
        <dbReference type="Pfam" id="PF16901"/>
    </source>
</evidence>
<evidence type="ECO:0000256" key="3">
    <source>
        <dbReference type="ARBA" id="ARBA00022630"/>
    </source>
</evidence>
<evidence type="ECO:0000313" key="10">
    <source>
        <dbReference type="Proteomes" id="UP000243924"/>
    </source>
</evidence>
<protein>
    <recommendedName>
        <fullName evidence="6">Glycerol-3-phosphate dehydrogenase</fullName>
        <ecNumber evidence="6">1.1.5.3</ecNumber>
    </recommendedName>
</protein>
<evidence type="ECO:0000256" key="5">
    <source>
        <dbReference type="ARBA" id="ARBA00023002"/>
    </source>
</evidence>
<keyword evidence="5 6" id="KW-0560">Oxidoreductase</keyword>
<evidence type="ECO:0000259" key="7">
    <source>
        <dbReference type="Pfam" id="PF01266"/>
    </source>
</evidence>
<reference evidence="10" key="1">
    <citation type="submission" date="2016-10" db="EMBL/GenBank/DDBJ databases">
        <authorList>
            <person name="Varghese N."/>
            <person name="Submissions S."/>
        </authorList>
    </citation>
    <scope>NUCLEOTIDE SEQUENCE [LARGE SCALE GENOMIC DNA]</scope>
    <source>
        <strain evidence="10">CECT 8338</strain>
    </source>
</reference>
<sequence length="498" mass="55676">MHSDPDTCDLLVIGGGINGVGIANDAAGRGLSVLLCEQDDLAAHTSSASSKLIHGGLRYLEHFAFRLVREALGEREILLAKAPHIIWPLRFVLPHERHLRPWWMLRAGLFIYDHLGQRVRLPGSRAVKLAEDNPLRPDLLRAFEYSDCWVDDARLVVLNAMQAHAVGASILPRTRCIAARREGAWWQVTLQTASGLREVRARGLVNAAGPWAAKVIEDALDLPSPHALRLVQGSHIVLPRLYAGDQAYILQNVDQRIVFVLPYEDDFTLVGTTDRDYRGDPAEVKPTRDEEDYLLAVIGHYFRQTVDRQQIQHSYAGVRPLLDDDDSNPAAVTRDYTLSVQGQPDQPPLLSVFGGKLTTYRRLAESALAHLQPWFGQMGPAWTAKQPLPGGDFASPLALEQELEEAFPWLTQAQRRRFVRSYGRLCWRFLAEARSAADLGEMFGAGLTAAELGYLCRDEWAQSVDDVLWRRSKLGLHLNAVEQARVAEWMQENAPADS</sequence>
<evidence type="ECO:0000256" key="1">
    <source>
        <dbReference type="ARBA" id="ARBA00001974"/>
    </source>
</evidence>
<dbReference type="Gene3D" id="1.10.8.870">
    <property type="entry name" value="Alpha-glycerophosphate oxidase, cap domain"/>
    <property type="match status" value="1"/>
</dbReference>
<dbReference type="InterPro" id="IPR031656">
    <property type="entry name" value="DAO_C"/>
</dbReference>
<dbReference type="EMBL" id="LT629787">
    <property type="protein sequence ID" value="SDU11395.1"/>
    <property type="molecule type" value="Genomic_DNA"/>
</dbReference>
<dbReference type="PRINTS" id="PR01001">
    <property type="entry name" value="FADG3PDH"/>
</dbReference>
<evidence type="ECO:0000313" key="9">
    <source>
        <dbReference type="EMBL" id="SDU11395.1"/>
    </source>
</evidence>
<dbReference type="Pfam" id="PF01266">
    <property type="entry name" value="DAO"/>
    <property type="match status" value="1"/>
</dbReference>
<accession>A0A1H2FVM3</accession>